<proteinExistence type="predicted"/>
<organism evidence="2 3">
    <name type="scientific">Nocardioides marinisabuli</name>
    <dbReference type="NCBI Taxonomy" id="419476"/>
    <lineage>
        <taxon>Bacteria</taxon>
        <taxon>Bacillati</taxon>
        <taxon>Actinomycetota</taxon>
        <taxon>Actinomycetes</taxon>
        <taxon>Propionibacteriales</taxon>
        <taxon>Nocardioidaceae</taxon>
        <taxon>Nocardioides</taxon>
    </lineage>
</organism>
<evidence type="ECO:0000313" key="3">
    <source>
        <dbReference type="Proteomes" id="UP000516957"/>
    </source>
</evidence>
<dbReference type="AlphaFoldDB" id="A0A7Y9JQH2"/>
<reference evidence="2 3" key="1">
    <citation type="submission" date="2020-07" db="EMBL/GenBank/DDBJ databases">
        <title>Sequencing the genomes of 1000 actinobacteria strains.</title>
        <authorList>
            <person name="Klenk H.-P."/>
        </authorList>
    </citation>
    <scope>NUCLEOTIDE SEQUENCE [LARGE SCALE GENOMIC DNA]</scope>
    <source>
        <strain evidence="2 3">DSM 18965</strain>
    </source>
</reference>
<gene>
    <name evidence="2" type="ORF">BKA08_002325</name>
</gene>
<protein>
    <recommendedName>
        <fullName evidence="4">Lipoprotein</fullName>
    </recommendedName>
</protein>
<keyword evidence="1" id="KW-0732">Signal</keyword>
<dbReference type="EMBL" id="JACCBE010000001">
    <property type="protein sequence ID" value="NYD58087.1"/>
    <property type="molecule type" value="Genomic_DNA"/>
</dbReference>
<name>A0A7Y9JQH2_9ACTN</name>
<keyword evidence="3" id="KW-1185">Reference proteome</keyword>
<feature type="signal peptide" evidence="1">
    <location>
        <begin position="1"/>
        <end position="33"/>
    </location>
</feature>
<evidence type="ECO:0000313" key="2">
    <source>
        <dbReference type="EMBL" id="NYD58087.1"/>
    </source>
</evidence>
<accession>A0A7Y9JQH2</accession>
<dbReference type="Proteomes" id="UP000516957">
    <property type="component" value="Unassembled WGS sequence"/>
</dbReference>
<comment type="caution">
    <text evidence="2">The sequence shown here is derived from an EMBL/GenBank/DDBJ whole genome shotgun (WGS) entry which is preliminary data.</text>
</comment>
<evidence type="ECO:0008006" key="4">
    <source>
        <dbReference type="Google" id="ProtNLM"/>
    </source>
</evidence>
<sequence length="233" mass="23838">MRSTTSTFRTTHRARRILGGVAATALVALPLSACGTENDTAEAASTSESSQSAPEPVAAIDALTGEDTQITLDQGFLDALGQLKLTPGTIGEATLEGAELSFPITGGNVTVFEPGTVSPYVIGQLQHVSSGLSLSAGDTTVQLENLNVDPGVSRVYGDVSVNGKTAVESAFLFQLDGRTLNPLQVEDGQAVLEGTEVKISEPAAGLLNDTFGTDAVKPGLLVGVAEITVDLPA</sequence>
<dbReference type="RefSeq" id="WP_218876320.1">
    <property type="nucleotide sequence ID" value="NZ_CP059163.1"/>
</dbReference>
<feature type="chain" id="PRO_5038700525" description="Lipoprotein" evidence="1">
    <location>
        <begin position="34"/>
        <end position="233"/>
    </location>
</feature>
<evidence type="ECO:0000256" key="1">
    <source>
        <dbReference type="SAM" id="SignalP"/>
    </source>
</evidence>